<accession>A0A3A8IPY4</accession>
<dbReference type="Proteomes" id="UP000268094">
    <property type="component" value="Unassembled WGS sequence"/>
</dbReference>
<protein>
    <submittedName>
        <fullName evidence="2">Uncharacterized protein</fullName>
    </submittedName>
</protein>
<gene>
    <name evidence="2" type="ORF">D7V88_21090</name>
</gene>
<sequence>MAVGVVALTAASAGAQSKGVKLAPRTTPVASPAAQSSGSVDVAVDEGAAGTKLYRFDRGSGKLTLVKSLSKTEAASTVSRFKDLQVARSQAPASKRDLVIAVAPEGKPPKGGPPGGKDPDPIIEADFTRLDSELARLKLDRAKVKIGTPQAR</sequence>
<keyword evidence="3" id="KW-1185">Reference proteome</keyword>
<evidence type="ECO:0000313" key="3">
    <source>
        <dbReference type="Proteomes" id="UP000268094"/>
    </source>
</evidence>
<name>A0A3A8IPY4_9BACT</name>
<feature type="region of interest" description="Disordered" evidence="1">
    <location>
        <begin position="103"/>
        <end position="123"/>
    </location>
</feature>
<proteinExistence type="predicted"/>
<organism evidence="2 3">
    <name type="scientific">Corallococcus terminator</name>
    <dbReference type="NCBI Taxonomy" id="2316733"/>
    <lineage>
        <taxon>Bacteria</taxon>
        <taxon>Pseudomonadati</taxon>
        <taxon>Myxococcota</taxon>
        <taxon>Myxococcia</taxon>
        <taxon>Myxococcales</taxon>
        <taxon>Cystobacterineae</taxon>
        <taxon>Myxococcaceae</taxon>
        <taxon>Corallococcus</taxon>
    </lineage>
</organism>
<evidence type="ECO:0000256" key="1">
    <source>
        <dbReference type="SAM" id="MobiDB-lite"/>
    </source>
</evidence>
<reference evidence="3" key="1">
    <citation type="submission" date="2018-09" db="EMBL/GenBank/DDBJ databases">
        <authorList>
            <person name="Livingstone P.G."/>
            <person name="Whitworth D.E."/>
        </authorList>
    </citation>
    <scope>NUCLEOTIDE SEQUENCE [LARGE SCALE GENOMIC DNA]</scope>
    <source>
        <strain evidence="3">CA054A</strain>
    </source>
</reference>
<dbReference type="EMBL" id="RAVZ01000147">
    <property type="protein sequence ID" value="RKG84808.1"/>
    <property type="molecule type" value="Genomic_DNA"/>
</dbReference>
<comment type="caution">
    <text evidence="2">The sequence shown here is derived from an EMBL/GenBank/DDBJ whole genome shotgun (WGS) entry which is preliminary data.</text>
</comment>
<dbReference type="AlphaFoldDB" id="A0A3A8IPY4"/>
<evidence type="ECO:0000313" key="2">
    <source>
        <dbReference type="EMBL" id="RKG84808.1"/>
    </source>
</evidence>